<dbReference type="AlphaFoldDB" id="A0A1H8B6J6"/>
<evidence type="ECO:0000256" key="6">
    <source>
        <dbReference type="ARBA" id="ARBA00022679"/>
    </source>
</evidence>
<evidence type="ECO:0000256" key="2">
    <source>
        <dbReference type="ARBA" id="ARBA00004713"/>
    </source>
</evidence>
<evidence type="ECO:0000256" key="13">
    <source>
        <dbReference type="ARBA" id="ARBA00044330"/>
    </source>
</evidence>
<protein>
    <recommendedName>
        <fullName evidence="12">Lipopolysaccharide heptosyltransferase 1</fullName>
        <ecNumber evidence="10">2.4.99.23</ecNumber>
        <ecNumber evidence="11">2.4.99.24</ecNumber>
    </recommendedName>
    <alternativeName>
        <fullName evidence="13">ADP-heptose:lipopolysaccharide heptosyltransferase I</fullName>
    </alternativeName>
</protein>
<gene>
    <name evidence="16" type="ORF">SAMN04489760_1475</name>
</gene>
<dbReference type="InterPro" id="IPR011910">
    <property type="entry name" value="RfaF"/>
</dbReference>
<name>A0A1H8B6J6_9BACT</name>
<dbReference type="GO" id="GO:0008713">
    <property type="term" value="F:ADP-heptose-lipopolysaccharide heptosyltransferase activity"/>
    <property type="evidence" value="ECO:0007669"/>
    <property type="project" value="UniProtKB-EC"/>
</dbReference>
<dbReference type="InterPro" id="IPR051199">
    <property type="entry name" value="LPS_LOS_Heptosyltrfase"/>
</dbReference>
<proteinExistence type="inferred from homology"/>
<evidence type="ECO:0000256" key="12">
    <source>
        <dbReference type="ARBA" id="ARBA00044190"/>
    </source>
</evidence>
<dbReference type="PANTHER" id="PTHR30160:SF1">
    <property type="entry name" value="LIPOPOLYSACCHARIDE 1,2-N-ACETYLGLUCOSAMINETRANSFERASE-RELATED"/>
    <property type="match status" value="1"/>
</dbReference>
<evidence type="ECO:0000256" key="5">
    <source>
        <dbReference type="ARBA" id="ARBA00022676"/>
    </source>
</evidence>
<dbReference type="STRING" id="43775.SAMN04489760_1475"/>
<dbReference type="PANTHER" id="PTHR30160">
    <property type="entry name" value="TETRAACYLDISACCHARIDE 4'-KINASE-RELATED"/>
    <property type="match status" value="1"/>
</dbReference>
<keyword evidence="5" id="KW-0328">Glycosyltransferase</keyword>
<keyword evidence="3" id="KW-1003">Cell membrane</keyword>
<keyword evidence="6 16" id="KW-0808">Transferase</keyword>
<evidence type="ECO:0000256" key="10">
    <source>
        <dbReference type="ARBA" id="ARBA00044041"/>
    </source>
</evidence>
<dbReference type="SUPFAM" id="SSF53756">
    <property type="entry name" value="UDP-Glycosyltransferase/glycogen phosphorylase"/>
    <property type="match status" value="1"/>
</dbReference>
<dbReference type="NCBIfam" id="TIGR02193">
    <property type="entry name" value="heptsyl_trn_I"/>
    <property type="match status" value="1"/>
</dbReference>
<dbReference type="Pfam" id="PF01075">
    <property type="entry name" value="Glyco_transf_9"/>
    <property type="match status" value="1"/>
</dbReference>
<evidence type="ECO:0000256" key="4">
    <source>
        <dbReference type="ARBA" id="ARBA00022519"/>
    </source>
</evidence>
<keyword evidence="7" id="KW-0448">Lipopolysaccharide biosynthesis</keyword>
<dbReference type="GO" id="GO:0009244">
    <property type="term" value="P:lipopolysaccharide core region biosynthetic process"/>
    <property type="evidence" value="ECO:0007669"/>
    <property type="project" value="InterPro"/>
</dbReference>
<evidence type="ECO:0000256" key="9">
    <source>
        <dbReference type="ARBA" id="ARBA00043995"/>
    </source>
</evidence>
<dbReference type="Proteomes" id="UP000198744">
    <property type="component" value="Unassembled WGS sequence"/>
</dbReference>
<dbReference type="CDD" id="cd03789">
    <property type="entry name" value="GT9_LPS_heptosyltransferase"/>
    <property type="match status" value="1"/>
</dbReference>
<comment type="subcellular location">
    <subcellularLocation>
        <location evidence="1">Cell inner membrane</location>
        <topology evidence="1">Peripheral membrane protein</topology>
        <orientation evidence="1">Cytoplasmic side</orientation>
    </subcellularLocation>
</comment>
<dbReference type="EMBL" id="FOBS01000047">
    <property type="protein sequence ID" value="SEM78386.1"/>
    <property type="molecule type" value="Genomic_DNA"/>
</dbReference>
<evidence type="ECO:0000256" key="1">
    <source>
        <dbReference type="ARBA" id="ARBA00004515"/>
    </source>
</evidence>
<evidence type="ECO:0000256" key="14">
    <source>
        <dbReference type="ARBA" id="ARBA00047503"/>
    </source>
</evidence>
<dbReference type="EC" id="2.4.99.23" evidence="10"/>
<comment type="catalytic activity">
    <reaction evidence="15">
        <text>an alpha-Kdo-(2-&gt;4)-alpha-Kdo-(2-&gt;6)-lipid A + ADP-L-glycero-beta-D-manno-heptose = an L-alpha-D-Hep-(1-&gt;5)-[alpha-Kdo-(2-&gt;4)]-alpha-Kdo-(2-&gt;6)-lipid A + ADP + H(+)</text>
        <dbReference type="Rhea" id="RHEA:74067"/>
        <dbReference type="ChEBI" id="CHEBI:15378"/>
        <dbReference type="ChEBI" id="CHEBI:61506"/>
        <dbReference type="ChEBI" id="CHEBI:176431"/>
        <dbReference type="ChEBI" id="CHEBI:193068"/>
        <dbReference type="ChEBI" id="CHEBI:456216"/>
        <dbReference type="EC" id="2.4.99.23"/>
    </reaction>
</comment>
<comment type="catalytic activity">
    <reaction evidence="14">
        <text>an L-alpha-D-Hep-(1-&gt;5)-[alpha-Kdo-(2-&gt;4)]-alpha-Kdo-(2-&gt;6)-lipid A + ADP-L-glycero-beta-D-manno-heptose = an L-alpha-D-Hep-(1-&gt;3)-L-alpha-D-Hep-(1-&gt;5)-[alpha-Kdo-(2-&gt;4)]-alpha-Kdo-(2-&gt;6)-lipid A + ADP + H(+)</text>
        <dbReference type="Rhea" id="RHEA:74071"/>
        <dbReference type="ChEBI" id="CHEBI:15378"/>
        <dbReference type="ChEBI" id="CHEBI:61506"/>
        <dbReference type="ChEBI" id="CHEBI:193068"/>
        <dbReference type="ChEBI" id="CHEBI:193069"/>
        <dbReference type="ChEBI" id="CHEBI:456216"/>
        <dbReference type="EC" id="2.4.99.24"/>
    </reaction>
</comment>
<dbReference type="EC" id="2.4.99.24" evidence="11"/>
<evidence type="ECO:0000313" key="17">
    <source>
        <dbReference type="Proteomes" id="UP000198744"/>
    </source>
</evidence>
<evidence type="ECO:0000256" key="15">
    <source>
        <dbReference type="ARBA" id="ARBA00049201"/>
    </source>
</evidence>
<evidence type="ECO:0000256" key="8">
    <source>
        <dbReference type="ARBA" id="ARBA00023136"/>
    </source>
</evidence>
<organism evidence="16 17">
    <name type="scientific">Syntrophus gentianae</name>
    <dbReference type="NCBI Taxonomy" id="43775"/>
    <lineage>
        <taxon>Bacteria</taxon>
        <taxon>Pseudomonadati</taxon>
        <taxon>Thermodesulfobacteriota</taxon>
        <taxon>Syntrophia</taxon>
        <taxon>Syntrophales</taxon>
        <taxon>Syntrophaceae</taxon>
        <taxon>Syntrophus</taxon>
    </lineage>
</organism>
<comment type="pathway">
    <text evidence="2">Bacterial outer membrane biogenesis; LPS core biosynthesis.</text>
</comment>
<dbReference type="GO" id="GO:0005829">
    <property type="term" value="C:cytosol"/>
    <property type="evidence" value="ECO:0007669"/>
    <property type="project" value="TreeGrafter"/>
</dbReference>
<evidence type="ECO:0000256" key="11">
    <source>
        <dbReference type="ARBA" id="ARBA00044042"/>
    </source>
</evidence>
<dbReference type="InterPro" id="IPR011908">
    <property type="entry name" value="LipoPS_heptosylTferase-I"/>
</dbReference>
<sequence length="342" mass="38601">MNILIVKLSAVGDVIHTLPSLAALRRRFPQAHISWVVEEAASDLLRNHPCLDKLIISGRKRWIKELRQGKYSKVFKEAGRFLSDLRSRRYDLVIDFHGLFKSAVLTVLSGASRRLGYDSMQELSGLFYNEKIPEDLNRHAVDRYLDFPRYLGADPGQPEFPLDISDLQHRHIEQLLAEFHLGNGENLIAINTVALWETKLWDDEKFARLADRIVRELKAAVVFTGSDPTPMDSILSQMTHQAVNLGGRTSLRELAHLYQRARLLITTDSGPMHLAAAVGTPVVALFGPTDPIRTGPYGEGHRVLRKGLDCSPCFRKSCDRKTCMRDISVDEVFDAAKELFES</sequence>
<accession>A0A1H8B6J6</accession>
<dbReference type="NCBIfam" id="TIGR02195">
    <property type="entry name" value="heptsyl_trn_II"/>
    <property type="match status" value="1"/>
</dbReference>
<evidence type="ECO:0000256" key="3">
    <source>
        <dbReference type="ARBA" id="ARBA00022475"/>
    </source>
</evidence>
<reference evidence="16 17" key="1">
    <citation type="submission" date="2016-10" db="EMBL/GenBank/DDBJ databases">
        <authorList>
            <person name="de Groot N.N."/>
        </authorList>
    </citation>
    <scope>NUCLEOTIDE SEQUENCE [LARGE SCALE GENOMIC DNA]</scope>
    <source>
        <strain evidence="16 17">DSM 8423</strain>
    </source>
</reference>
<dbReference type="InterPro" id="IPR002201">
    <property type="entry name" value="Glyco_trans_9"/>
</dbReference>
<dbReference type="Gene3D" id="3.40.50.2000">
    <property type="entry name" value="Glycogen Phosphorylase B"/>
    <property type="match status" value="2"/>
</dbReference>
<evidence type="ECO:0000256" key="7">
    <source>
        <dbReference type="ARBA" id="ARBA00022985"/>
    </source>
</evidence>
<keyword evidence="8" id="KW-0472">Membrane</keyword>
<keyword evidence="17" id="KW-1185">Reference proteome</keyword>
<dbReference type="GO" id="GO:0005886">
    <property type="term" value="C:plasma membrane"/>
    <property type="evidence" value="ECO:0007669"/>
    <property type="project" value="UniProtKB-SubCell"/>
</dbReference>
<keyword evidence="4" id="KW-0997">Cell inner membrane</keyword>
<evidence type="ECO:0000313" key="16">
    <source>
        <dbReference type="EMBL" id="SEM78386.1"/>
    </source>
</evidence>
<comment type="similarity">
    <text evidence="9">Belongs to the glycosyltransferase 9 family.</text>
</comment>
<dbReference type="RefSeq" id="WP_175476643.1">
    <property type="nucleotide sequence ID" value="NZ_FOBS01000047.1"/>
</dbReference>